<reference evidence="3" key="1">
    <citation type="journal article" date="2014" name="Front. Microbiol.">
        <title>High frequency of phylogenetically diverse reductive dehalogenase-homologous genes in deep subseafloor sedimentary metagenomes.</title>
        <authorList>
            <person name="Kawai M."/>
            <person name="Futagami T."/>
            <person name="Toyoda A."/>
            <person name="Takaki Y."/>
            <person name="Nishi S."/>
            <person name="Hori S."/>
            <person name="Arai W."/>
            <person name="Tsubouchi T."/>
            <person name="Morono Y."/>
            <person name="Uchiyama I."/>
            <person name="Ito T."/>
            <person name="Fujiyama A."/>
            <person name="Inagaki F."/>
            <person name="Takami H."/>
        </authorList>
    </citation>
    <scope>NUCLEOTIDE SEQUENCE</scope>
    <source>
        <strain evidence="3">Expedition CK06-06</strain>
    </source>
</reference>
<dbReference type="Pfam" id="PF04412">
    <property type="entry name" value="AcnX"/>
    <property type="match status" value="1"/>
</dbReference>
<evidence type="ECO:0000313" key="3">
    <source>
        <dbReference type="EMBL" id="GAG18868.1"/>
    </source>
</evidence>
<proteinExistence type="predicted"/>
<organism evidence="3">
    <name type="scientific">marine sediment metagenome</name>
    <dbReference type="NCBI Taxonomy" id="412755"/>
    <lineage>
        <taxon>unclassified sequences</taxon>
        <taxon>metagenomes</taxon>
        <taxon>ecological metagenomes</taxon>
    </lineage>
</organism>
<dbReference type="InterPro" id="IPR007506">
    <property type="entry name" value="PMDh-L-like_dom"/>
</dbReference>
<name>X0W2K6_9ZZZZ</name>
<protein>
    <recommendedName>
        <fullName evidence="2">Phosphomevalonate dehydratase large subunit-like domain-containing protein</fullName>
    </recommendedName>
</protein>
<comment type="caution">
    <text evidence="3">The sequence shown here is derived from an EMBL/GenBank/DDBJ whole genome shotgun (WGS) entry which is preliminary data.</text>
</comment>
<evidence type="ECO:0000256" key="1">
    <source>
        <dbReference type="SAM" id="MobiDB-lite"/>
    </source>
</evidence>
<evidence type="ECO:0000259" key="2">
    <source>
        <dbReference type="Pfam" id="PF04412"/>
    </source>
</evidence>
<feature type="domain" description="Phosphomevalonate dehydratase large subunit-like" evidence="2">
    <location>
        <begin position="56"/>
        <end position="146"/>
    </location>
</feature>
<gene>
    <name evidence="3" type="ORF">S01H1_50904</name>
</gene>
<feature type="non-terminal residue" evidence="3">
    <location>
        <position position="151"/>
    </location>
</feature>
<feature type="compositionally biased region" description="Polar residues" evidence="1">
    <location>
        <begin position="1"/>
        <end position="10"/>
    </location>
</feature>
<dbReference type="EMBL" id="BARS01032822">
    <property type="protein sequence ID" value="GAG18868.1"/>
    <property type="molecule type" value="Genomic_DNA"/>
</dbReference>
<feature type="region of interest" description="Disordered" evidence="1">
    <location>
        <begin position="1"/>
        <end position="54"/>
    </location>
</feature>
<accession>X0W2K6</accession>
<dbReference type="AlphaFoldDB" id="X0W2K6"/>
<sequence>MNSETSTKQPTKLPDYAGKLGMSDMTAMGPDGKPQPEFAHTSSKPQQADPKTPYQMPLTQEEQDIMDGKKGPELAKVMKIVVGHGNAFGAEKLVDLGGAPHCSLYTGTDYMKPMIKLFQECADAGLKSYAPYTVNPRCYDVYNVNNNEKDM</sequence>